<dbReference type="PROSITE" id="PS50089">
    <property type="entry name" value="ZF_RING_2"/>
    <property type="match status" value="1"/>
</dbReference>
<dbReference type="InterPro" id="IPR000967">
    <property type="entry name" value="Znf_NFX1"/>
</dbReference>
<dbReference type="CDD" id="cd06008">
    <property type="entry name" value="NF-X1-zinc-finger"/>
    <property type="match status" value="6"/>
</dbReference>
<evidence type="ECO:0000259" key="13">
    <source>
        <dbReference type="PROSITE" id="PS50089"/>
    </source>
</evidence>
<feature type="compositionally biased region" description="Basic residues" evidence="11">
    <location>
        <begin position="51"/>
        <end position="61"/>
    </location>
</feature>
<dbReference type="PROSITE" id="PS51061">
    <property type="entry name" value="R3H"/>
    <property type="match status" value="1"/>
</dbReference>
<dbReference type="GO" id="GO:0008270">
    <property type="term" value="F:zinc ion binding"/>
    <property type="evidence" value="ECO:0007669"/>
    <property type="project" value="UniProtKB-KW"/>
</dbReference>
<dbReference type="SUPFAM" id="SSF57850">
    <property type="entry name" value="RING/U-box"/>
    <property type="match status" value="1"/>
</dbReference>
<keyword evidence="12" id="KW-0732">Signal</keyword>
<organism evidence="15 16">
    <name type="scientific">Stylophora pistillata</name>
    <name type="common">Smooth cauliflower coral</name>
    <dbReference type="NCBI Taxonomy" id="50429"/>
    <lineage>
        <taxon>Eukaryota</taxon>
        <taxon>Metazoa</taxon>
        <taxon>Cnidaria</taxon>
        <taxon>Anthozoa</taxon>
        <taxon>Hexacorallia</taxon>
        <taxon>Scleractinia</taxon>
        <taxon>Astrocoeniina</taxon>
        <taxon>Pocilloporidae</taxon>
        <taxon>Stylophora</taxon>
    </lineage>
</organism>
<feature type="region of interest" description="Disordered" evidence="11">
    <location>
        <begin position="1060"/>
        <end position="1083"/>
    </location>
</feature>
<dbReference type="STRING" id="50429.A0A2B4S8E0"/>
<keyword evidence="6" id="KW-0862">Zinc</keyword>
<keyword evidence="4" id="KW-0677">Repeat</keyword>
<dbReference type="InterPro" id="IPR001374">
    <property type="entry name" value="R3H_dom"/>
</dbReference>
<evidence type="ECO:0000256" key="12">
    <source>
        <dbReference type="SAM" id="SignalP"/>
    </source>
</evidence>
<feature type="domain" description="RING-type" evidence="13">
    <location>
        <begin position="330"/>
        <end position="384"/>
    </location>
</feature>
<dbReference type="GO" id="GO:0000981">
    <property type="term" value="F:DNA-binding transcription factor activity, RNA polymerase II-specific"/>
    <property type="evidence" value="ECO:0007669"/>
    <property type="project" value="TreeGrafter"/>
</dbReference>
<dbReference type="PANTHER" id="PTHR12360:SF12">
    <property type="entry name" value="TRANSCRIPTIONAL REPRESSOR NF-X1"/>
    <property type="match status" value="1"/>
</dbReference>
<dbReference type="OrthoDB" id="6512771at2759"/>
<feature type="region of interest" description="Disordered" evidence="11">
    <location>
        <begin position="24"/>
        <end position="107"/>
    </location>
</feature>
<dbReference type="EMBL" id="LSMT01000165">
    <property type="protein sequence ID" value="PFX24867.1"/>
    <property type="molecule type" value="Genomic_DNA"/>
</dbReference>
<dbReference type="AlphaFoldDB" id="A0A2B4S8E0"/>
<keyword evidence="5 10" id="KW-0863">Zinc-finger</keyword>
<evidence type="ECO:0000313" key="15">
    <source>
        <dbReference type="EMBL" id="PFX24867.1"/>
    </source>
</evidence>
<feature type="chain" id="PRO_5012405783" evidence="12">
    <location>
        <begin position="23"/>
        <end position="1101"/>
    </location>
</feature>
<dbReference type="InterPro" id="IPR036867">
    <property type="entry name" value="R3H_dom_sf"/>
</dbReference>
<dbReference type="SUPFAM" id="SSF82708">
    <property type="entry name" value="R3H domain"/>
    <property type="match status" value="1"/>
</dbReference>
<evidence type="ECO:0000256" key="8">
    <source>
        <dbReference type="ARBA" id="ARBA00023163"/>
    </source>
</evidence>
<dbReference type="GO" id="GO:0000977">
    <property type="term" value="F:RNA polymerase II transcription regulatory region sequence-specific DNA binding"/>
    <property type="evidence" value="ECO:0007669"/>
    <property type="project" value="TreeGrafter"/>
</dbReference>
<evidence type="ECO:0000256" key="9">
    <source>
        <dbReference type="ARBA" id="ARBA00023242"/>
    </source>
</evidence>
<proteinExistence type="inferred from homology"/>
<dbReference type="GO" id="GO:0005634">
    <property type="term" value="C:nucleus"/>
    <property type="evidence" value="ECO:0007669"/>
    <property type="project" value="UniProtKB-SubCell"/>
</dbReference>
<protein>
    <submittedName>
        <fullName evidence="15">Transcriptional repressor NF-X1</fullName>
    </submittedName>
</protein>
<evidence type="ECO:0000256" key="7">
    <source>
        <dbReference type="ARBA" id="ARBA00023015"/>
    </source>
</evidence>
<comment type="caution">
    <text evidence="15">The sequence shown here is derived from an EMBL/GenBank/DDBJ whole genome shotgun (WGS) entry which is preliminary data.</text>
</comment>
<feature type="domain" description="R3H" evidence="14">
    <location>
        <begin position="985"/>
        <end position="1053"/>
    </location>
</feature>
<feature type="region of interest" description="Disordered" evidence="11">
    <location>
        <begin position="154"/>
        <end position="206"/>
    </location>
</feature>
<dbReference type="Pfam" id="PF01422">
    <property type="entry name" value="zf-NF-X1"/>
    <property type="match status" value="8"/>
</dbReference>
<dbReference type="GO" id="GO:0000122">
    <property type="term" value="P:negative regulation of transcription by RNA polymerase II"/>
    <property type="evidence" value="ECO:0007669"/>
    <property type="project" value="TreeGrafter"/>
</dbReference>
<dbReference type="Proteomes" id="UP000225706">
    <property type="component" value="Unassembled WGS sequence"/>
</dbReference>
<dbReference type="PANTHER" id="PTHR12360">
    <property type="entry name" value="NUCLEAR TRANSCRIPTION FACTOR, X-BOX BINDING 1 NFX1"/>
    <property type="match status" value="1"/>
</dbReference>
<keyword evidence="7" id="KW-0805">Transcription regulation</keyword>
<evidence type="ECO:0000256" key="10">
    <source>
        <dbReference type="PROSITE-ProRule" id="PRU00175"/>
    </source>
</evidence>
<keyword evidence="3" id="KW-0479">Metal-binding</keyword>
<keyword evidence="8" id="KW-0804">Transcription</keyword>
<evidence type="ECO:0000256" key="11">
    <source>
        <dbReference type="SAM" id="MobiDB-lite"/>
    </source>
</evidence>
<keyword evidence="9" id="KW-0539">Nucleus</keyword>
<evidence type="ECO:0000256" key="5">
    <source>
        <dbReference type="ARBA" id="ARBA00022771"/>
    </source>
</evidence>
<evidence type="ECO:0000256" key="2">
    <source>
        <dbReference type="ARBA" id="ARBA00007269"/>
    </source>
</evidence>
<gene>
    <name evidence="15" type="primary">NFX1</name>
    <name evidence="15" type="ORF">AWC38_SpisGene10541</name>
</gene>
<dbReference type="InterPro" id="IPR034078">
    <property type="entry name" value="NFX1_fam"/>
</dbReference>
<evidence type="ECO:0000313" key="16">
    <source>
        <dbReference type="Proteomes" id="UP000225706"/>
    </source>
</evidence>
<dbReference type="InterPro" id="IPR001841">
    <property type="entry name" value="Znf_RING"/>
</dbReference>
<sequence length="1101" mass="122642">MTAWLFILWWAKEFSLEDFTMSEEGVSTGSDDVMASTEGDGEKRGRTPQSVRKHGKGRAASRGRISNNNRRLASAQGRHSPGTGSSLGYSGPHGNDQKYASSKDDQGCQLEDKARCTMKQIDHDEKEELFGEQDAVPESQQGVCYQPTKIKAEALGRKQTATPPKKDMANGSSRTRGKTVKISMDKSRGKGSKRNNSLGTRGLRGYPSGNSEFTPICYDSQEFHDDLAMQERDFHKSKISTNMDFLSSVGQPYFNCSEHKYRSNKLDIPDGSQKGQKGVTFVRPTGKRGNIRDYKKQKEEVLRTLSYLNPLQSSQASVLIEQLRNETYECMVCCERIRCSAAVWSCCSCYHLFHLGCVRKWAKSSVATLPEGDEIGGWRCPGCQNITQEIPTVYKCFCGKVVAPEWRRHEGLTPHSCGEICGKQRDSLCQHRCNQLCHPGPCPSCPVMITKACSCGKTKNHIRCGQATVILCDQVCSKILNCLTHRCTRICHQGPCEDCKIVVQQICYCGKQHREALCGTGEPGNEDLEGKSGCFSCQEKCLRTLDCGNHYCQTVCHVGVCKECLLKPSILTICPCGKTPLFDLLGGHDVRKSCLDPVPTCQLICGKVLPCSPLKDLSQGRGSIKTKEHCCKMRCHLGGCGPCDGRRKIKCRCGTNTKEILCSDLNSEEYTCDQRCNKKRKCGRHRCNKKCCGDVEHKCELICGKKLRCGLHQCLESCHPGYCPPCLMSGFDELKCYCGATVLYPPIPCGTSPPECEKPCSRIHACHHPVNHTCHSDEICPPCTMLTNKKCMGDHEVRHNIPCHVNDVSCGKECGKLLNCGHKCRKICHRPPCLSDDEPCLHPCELPRKDCGHPCVAACHSGKQCPAISCKVKVTVKCKCGRRSEKLPCLQGGEKTAVTQAYQRLATETLANKMKDLQSGQSIDISSIMKADDKKLRQLECNSDCRVYERNRRLAEALDIENADLSQEVSFRFSPFLWTEARQNLKFAKSVEEALENLVQTTLKSTTSQRTHSFPPMASNQRRLIHELAVFYNCATRSYDQEPKRNTVVTATKESRLPSARLSSQIEREINPPPPQPIPFLPSTQESSKKLVMDLIHVKFV</sequence>
<name>A0A2B4S8E0_STYPI</name>
<dbReference type="Pfam" id="PF01424">
    <property type="entry name" value="R3H"/>
    <property type="match status" value="1"/>
</dbReference>
<dbReference type="SMART" id="SM00393">
    <property type="entry name" value="R3H"/>
    <property type="match status" value="1"/>
</dbReference>
<feature type="signal peptide" evidence="12">
    <location>
        <begin position="1"/>
        <end position="22"/>
    </location>
</feature>
<accession>A0A2B4S8E0</accession>
<keyword evidence="16" id="KW-1185">Reference proteome</keyword>
<evidence type="ECO:0000256" key="6">
    <source>
        <dbReference type="ARBA" id="ARBA00022833"/>
    </source>
</evidence>
<comment type="similarity">
    <text evidence="2">Belongs to the NFX1 family.</text>
</comment>
<dbReference type="CDD" id="cd16696">
    <property type="entry name" value="RING-CH-C4HC3_NFX1"/>
    <property type="match status" value="1"/>
</dbReference>
<evidence type="ECO:0000256" key="1">
    <source>
        <dbReference type="ARBA" id="ARBA00004123"/>
    </source>
</evidence>
<dbReference type="Gene3D" id="3.30.1370.50">
    <property type="entry name" value="R3H-like domain"/>
    <property type="match status" value="1"/>
</dbReference>
<dbReference type="SMART" id="SM00438">
    <property type="entry name" value="ZnF_NFX"/>
    <property type="match status" value="8"/>
</dbReference>
<evidence type="ECO:0000256" key="3">
    <source>
        <dbReference type="ARBA" id="ARBA00022723"/>
    </source>
</evidence>
<evidence type="ECO:0000256" key="4">
    <source>
        <dbReference type="ARBA" id="ARBA00022737"/>
    </source>
</evidence>
<evidence type="ECO:0000259" key="14">
    <source>
        <dbReference type="PROSITE" id="PS51061"/>
    </source>
</evidence>
<feature type="compositionally biased region" description="Pro residues" evidence="11">
    <location>
        <begin position="1071"/>
        <end position="1080"/>
    </location>
</feature>
<comment type="subcellular location">
    <subcellularLocation>
        <location evidence="1">Nucleus</location>
    </subcellularLocation>
</comment>
<reference evidence="16" key="1">
    <citation type="journal article" date="2017" name="bioRxiv">
        <title>Comparative analysis of the genomes of Stylophora pistillata and Acropora digitifera provides evidence for extensive differences between species of corals.</title>
        <authorList>
            <person name="Voolstra C.R."/>
            <person name="Li Y."/>
            <person name="Liew Y.J."/>
            <person name="Baumgarten S."/>
            <person name="Zoccola D."/>
            <person name="Flot J.-F."/>
            <person name="Tambutte S."/>
            <person name="Allemand D."/>
            <person name="Aranda M."/>
        </authorList>
    </citation>
    <scope>NUCLEOTIDE SEQUENCE [LARGE SCALE GENOMIC DNA]</scope>
</reference>